<sequence length="111" mass="12216">MTALLLAVGFPIFPYYFLSRLAIKEHHPLVSRHNSPDKQPVSCPVHELPHLCFLISAEGASSQWPVSERPHSPERVGRVPLAGMPVSAAHENPTLTLLRETALRLEQPPGA</sequence>
<dbReference type="EMBL" id="JAINUG010000206">
    <property type="protein sequence ID" value="KAJ8387779.1"/>
    <property type="molecule type" value="Genomic_DNA"/>
</dbReference>
<organism evidence="1 2">
    <name type="scientific">Aldrovandia affinis</name>
    <dbReference type="NCBI Taxonomy" id="143900"/>
    <lineage>
        <taxon>Eukaryota</taxon>
        <taxon>Metazoa</taxon>
        <taxon>Chordata</taxon>
        <taxon>Craniata</taxon>
        <taxon>Vertebrata</taxon>
        <taxon>Euteleostomi</taxon>
        <taxon>Actinopterygii</taxon>
        <taxon>Neopterygii</taxon>
        <taxon>Teleostei</taxon>
        <taxon>Notacanthiformes</taxon>
        <taxon>Halosauridae</taxon>
        <taxon>Aldrovandia</taxon>
    </lineage>
</organism>
<dbReference type="AlphaFoldDB" id="A0AAD7W9F9"/>
<gene>
    <name evidence="1" type="ORF">AAFF_G00150800</name>
</gene>
<accession>A0AAD7W9F9</accession>
<proteinExistence type="predicted"/>
<keyword evidence="2" id="KW-1185">Reference proteome</keyword>
<reference evidence="1" key="1">
    <citation type="journal article" date="2023" name="Science">
        <title>Genome structures resolve the early diversification of teleost fishes.</title>
        <authorList>
            <person name="Parey E."/>
            <person name="Louis A."/>
            <person name="Montfort J."/>
            <person name="Bouchez O."/>
            <person name="Roques C."/>
            <person name="Iampietro C."/>
            <person name="Lluch J."/>
            <person name="Castinel A."/>
            <person name="Donnadieu C."/>
            <person name="Desvignes T."/>
            <person name="Floi Bucao C."/>
            <person name="Jouanno E."/>
            <person name="Wen M."/>
            <person name="Mejri S."/>
            <person name="Dirks R."/>
            <person name="Jansen H."/>
            <person name="Henkel C."/>
            <person name="Chen W.J."/>
            <person name="Zahm M."/>
            <person name="Cabau C."/>
            <person name="Klopp C."/>
            <person name="Thompson A.W."/>
            <person name="Robinson-Rechavi M."/>
            <person name="Braasch I."/>
            <person name="Lecointre G."/>
            <person name="Bobe J."/>
            <person name="Postlethwait J.H."/>
            <person name="Berthelot C."/>
            <person name="Roest Crollius H."/>
            <person name="Guiguen Y."/>
        </authorList>
    </citation>
    <scope>NUCLEOTIDE SEQUENCE</scope>
    <source>
        <strain evidence="1">NC1722</strain>
    </source>
</reference>
<evidence type="ECO:0000313" key="1">
    <source>
        <dbReference type="EMBL" id="KAJ8387779.1"/>
    </source>
</evidence>
<dbReference type="Proteomes" id="UP001221898">
    <property type="component" value="Unassembled WGS sequence"/>
</dbReference>
<name>A0AAD7W9F9_9TELE</name>
<comment type="caution">
    <text evidence="1">The sequence shown here is derived from an EMBL/GenBank/DDBJ whole genome shotgun (WGS) entry which is preliminary data.</text>
</comment>
<protein>
    <submittedName>
        <fullName evidence="1">Uncharacterized protein</fullName>
    </submittedName>
</protein>
<evidence type="ECO:0000313" key="2">
    <source>
        <dbReference type="Proteomes" id="UP001221898"/>
    </source>
</evidence>